<feature type="transmembrane region" description="Helical" evidence="1">
    <location>
        <begin position="205"/>
        <end position="225"/>
    </location>
</feature>
<protein>
    <submittedName>
        <fullName evidence="3">Tripartite tricarboxylate transporter TctA</fullName>
    </submittedName>
</protein>
<dbReference type="InterPro" id="IPR002823">
    <property type="entry name" value="DUF112_TM"/>
</dbReference>
<feature type="transmembrane region" description="Helical" evidence="1">
    <location>
        <begin position="320"/>
        <end position="344"/>
    </location>
</feature>
<accession>A0A2P4EQF1</accession>
<evidence type="ECO:0000259" key="2">
    <source>
        <dbReference type="Pfam" id="PF01970"/>
    </source>
</evidence>
<evidence type="ECO:0000256" key="1">
    <source>
        <dbReference type="SAM" id="Phobius"/>
    </source>
</evidence>
<name>A0A2P4EQF1_9GAMM</name>
<feature type="domain" description="DUF112" evidence="2">
    <location>
        <begin position="20"/>
        <end position="440"/>
    </location>
</feature>
<evidence type="ECO:0000313" key="3">
    <source>
        <dbReference type="EMBL" id="POB00828.1"/>
    </source>
</evidence>
<dbReference type="PANTHER" id="PTHR35342:SF5">
    <property type="entry name" value="TRICARBOXYLIC TRANSPORT PROTEIN"/>
    <property type="match status" value="1"/>
</dbReference>
<feature type="transmembrane region" description="Helical" evidence="1">
    <location>
        <begin position="356"/>
        <end position="374"/>
    </location>
</feature>
<feature type="transmembrane region" description="Helical" evidence="1">
    <location>
        <begin position="406"/>
        <end position="428"/>
    </location>
</feature>
<gene>
    <name evidence="3" type="ORF">C1949_18715</name>
</gene>
<proteinExistence type="predicted"/>
<dbReference type="Proteomes" id="UP000243451">
    <property type="component" value="Unassembled WGS sequence"/>
</dbReference>
<feature type="transmembrane region" description="Helical" evidence="1">
    <location>
        <begin position="435"/>
        <end position="452"/>
    </location>
</feature>
<feature type="transmembrane region" description="Helical" evidence="1">
    <location>
        <begin position="46"/>
        <end position="71"/>
    </location>
</feature>
<keyword evidence="4" id="KW-1185">Reference proteome</keyword>
<dbReference type="AlphaFoldDB" id="A0A2P4EQF1"/>
<organism evidence="3 4">
    <name type="scientific">Halopseudomonas oceani</name>
    <dbReference type="NCBI Taxonomy" id="1708783"/>
    <lineage>
        <taxon>Bacteria</taxon>
        <taxon>Pseudomonadati</taxon>
        <taxon>Pseudomonadota</taxon>
        <taxon>Gammaproteobacteria</taxon>
        <taxon>Pseudomonadales</taxon>
        <taxon>Pseudomonadaceae</taxon>
        <taxon>Halopseudomonas</taxon>
    </lineage>
</organism>
<dbReference type="OrthoDB" id="9781349at2"/>
<reference evidence="3 4" key="1">
    <citation type="submission" date="2018-01" db="EMBL/GenBank/DDBJ databases">
        <title>Draft genome of the type strain Pseudomonas oceani DSM 100277 isolated from the deep water in Okinawa trough, northwestern Pacific Ocean.</title>
        <authorList>
            <person name="Gomila M."/>
            <person name="Mulet M."/>
            <person name="Garcia-Valdes E."/>
            <person name="Lalucat J."/>
        </authorList>
    </citation>
    <scope>NUCLEOTIDE SEQUENCE [LARGE SCALE GENOMIC DNA]</scope>
    <source>
        <strain evidence="3 4">DSM 100277</strain>
    </source>
</reference>
<feature type="transmembrane region" description="Helical" evidence="1">
    <location>
        <begin position="464"/>
        <end position="488"/>
    </location>
</feature>
<feature type="transmembrane region" description="Helical" evidence="1">
    <location>
        <begin position="171"/>
        <end position="193"/>
    </location>
</feature>
<feature type="transmembrane region" description="Helical" evidence="1">
    <location>
        <begin position="114"/>
        <end position="137"/>
    </location>
</feature>
<dbReference type="Pfam" id="PF01970">
    <property type="entry name" value="TctA"/>
    <property type="match status" value="1"/>
</dbReference>
<keyword evidence="1" id="KW-0812">Transmembrane</keyword>
<dbReference type="RefSeq" id="WP_104739891.1">
    <property type="nucleotide sequence ID" value="NZ_BMHR01000032.1"/>
</dbReference>
<feature type="transmembrane region" description="Helical" evidence="1">
    <location>
        <begin position="260"/>
        <end position="283"/>
    </location>
</feature>
<keyword evidence="1" id="KW-0472">Membrane</keyword>
<dbReference type="PANTHER" id="PTHR35342">
    <property type="entry name" value="TRICARBOXYLIC TRANSPORT PROTEIN"/>
    <property type="match status" value="1"/>
</dbReference>
<feature type="transmembrane region" description="Helical" evidence="1">
    <location>
        <begin position="381"/>
        <end position="400"/>
    </location>
</feature>
<feature type="transmembrane region" description="Helical" evidence="1">
    <location>
        <begin position="149"/>
        <end position="165"/>
    </location>
</feature>
<dbReference type="EMBL" id="PPSK01000036">
    <property type="protein sequence ID" value="POB00828.1"/>
    <property type="molecule type" value="Genomic_DNA"/>
</dbReference>
<sequence length="502" mass="52338">MDTLSYLGQGFDVALSPNNLVTALAGTTIGTIVGLLPGLGPINGVALLIPVAFALGLPPETALILLASVYLGCEYGGRISSILLNIPGEASAVMTTLDGHPLAQQGKGGIALSISAWSSFIGGLIATIGVTIFAPLLAQWAVSFGPAEYFMLMVFAIVCLAGMAGDKPIKTAVAVLIGLMLACIGIDANSGVYRFTFGSLGLSDGIQFVVLVLGLFSVSEILMLLERTHHGQVAAKASGRMLFNLKEGAFVLATNLRSGVLGFIFGVLPGAGATLASAVSYMSEKRLAGDKGRFGNGDLRGLAAPETANSASACGSMIPMLTLGIPGSGTTAVMLGALTLYNITPGPLLFQHQPDIVWGLIASLFVANIILIVMNVPLIKVFTRILAVPSWTLVPAIAIITSIGVYAVHATTFDLFLMIAIGLFGYLLRKLDFPLSALLLGFILGHMMESNLRRALSISNGDLGILFSSPITIGLWVLVAAMVALPFWRRYRTKRSAALTSA</sequence>
<evidence type="ECO:0000313" key="4">
    <source>
        <dbReference type="Proteomes" id="UP000243451"/>
    </source>
</evidence>
<keyword evidence="1" id="KW-1133">Transmembrane helix</keyword>
<comment type="caution">
    <text evidence="3">The sequence shown here is derived from an EMBL/GenBank/DDBJ whole genome shotgun (WGS) entry which is preliminary data.</text>
</comment>
<feature type="transmembrane region" description="Helical" evidence="1">
    <location>
        <begin position="20"/>
        <end position="39"/>
    </location>
</feature>